<keyword evidence="2" id="KW-1133">Transmembrane helix</keyword>
<feature type="region of interest" description="Disordered" evidence="1">
    <location>
        <begin position="1"/>
        <end position="34"/>
    </location>
</feature>
<dbReference type="EMBL" id="JBHRWK010000058">
    <property type="protein sequence ID" value="MFC3453947.1"/>
    <property type="molecule type" value="Genomic_DNA"/>
</dbReference>
<proteinExistence type="predicted"/>
<accession>A0ABV7P7N4</accession>
<evidence type="ECO:0000256" key="2">
    <source>
        <dbReference type="SAM" id="Phobius"/>
    </source>
</evidence>
<keyword evidence="4" id="KW-1185">Reference proteome</keyword>
<keyword evidence="2" id="KW-0812">Transmembrane</keyword>
<feature type="transmembrane region" description="Helical" evidence="2">
    <location>
        <begin position="110"/>
        <end position="131"/>
    </location>
</feature>
<evidence type="ECO:0000313" key="3">
    <source>
        <dbReference type="EMBL" id="MFC3453947.1"/>
    </source>
</evidence>
<evidence type="ECO:0008006" key="5">
    <source>
        <dbReference type="Google" id="ProtNLM"/>
    </source>
</evidence>
<evidence type="ECO:0000256" key="1">
    <source>
        <dbReference type="SAM" id="MobiDB-lite"/>
    </source>
</evidence>
<protein>
    <recommendedName>
        <fullName evidence="5">Permease</fullName>
    </recommendedName>
</protein>
<feature type="transmembrane region" description="Helical" evidence="2">
    <location>
        <begin position="151"/>
        <end position="173"/>
    </location>
</feature>
<comment type="caution">
    <text evidence="3">The sequence shown here is derived from an EMBL/GenBank/DDBJ whole genome shotgun (WGS) entry which is preliminary data.</text>
</comment>
<evidence type="ECO:0000313" key="4">
    <source>
        <dbReference type="Proteomes" id="UP001595645"/>
    </source>
</evidence>
<feature type="transmembrane region" description="Helical" evidence="2">
    <location>
        <begin position="84"/>
        <end position="103"/>
    </location>
</feature>
<gene>
    <name evidence="3" type="ORF">ACFOSH_31305</name>
</gene>
<keyword evidence="2" id="KW-0472">Membrane</keyword>
<reference evidence="4" key="1">
    <citation type="journal article" date="2019" name="Int. J. Syst. Evol. Microbiol.">
        <title>The Global Catalogue of Microorganisms (GCM) 10K type strain sequencing project: providing services to taxonomists for standard genome sequencing and annotation.</title>
        <authorList>
            <consortium name="The Broad Institute Genomics Platform"/>
            <consortium name="The Broad Institute Genome Sequencing Center for Infectious Disease"/>
            <person name="Wu L."/>
            <person name="Ma J."/>
        </authorList>
    </citation>
    <scope>NUCLEOTIDE SEQUENCE [LARGE SCALE GENOMIC DNA]</scope>
    <source>
        <strain evidence="4">CGMCC 4.7676</strain>
    </source>
</reference>
<organism evidence="3 4">
    <name type="scientific">Amycolatopsis speibonae</name>
    <dbReference type="NCBI Taxonomy" id="1450224"/>
    <lineage>
        <taxon>Bacteria</taxon>
        <taxon>Bacillati</taxon>
        <taxon>Actinomycetota</taxon>
        <taxon>Actinomycetes</taxon>
        <taxon>Pseudonocardiales</taxon>
        <taxon>Pseudonocardiaceae</taxon>
        <taxon>Amycolatopsis</taxon>
    </lineage>
</organism>
<sequence length="181" mass="18635">MQPNPPQPGFPHYGPTAMEGAPTQWGGGPSPVARPKPRANAGAAMAAGVLALLTAGMLVWFALYNVVHATGASGRWSGIEVQNVVGGVITAGLLVVAAGFTFARRIPGAWTLCGLCLFYVVASIAMAPLVWGTPFGTHLKWIFGFEKSNGVATALAIVFGALTVIMAAIAGSVKSYEKPRG</sequence>
<feature type="transmembrane region" description="Helical" evidence="2">
    <location>
        <begin position="43"/>
        <end position="64"/>
    </location>
</feature>
<dbReference type="RefSeq" id="WP_378243013.1">
    <property type="nucleotide sequence ID" value="NZ_JBHRWK010000058.1"/>
</dbReference>
<name>A0ABV7P7N4_9PSEU</name>
<dbReference type="Proteomes" id="UP001595645">
    <property type="component" value="Unassembled WGS sequence"/>
</dbReference>